<evidence type="ECO:0000256" key="2">
    <source>
        <dbReference type="SAM" id="SignalP"/>
    </source>
</evidence>
<dbReference type="InterPro" id="IPR042100">
    <property type="entry name" value="Bug_dom1"/>
</dbReference>
<dbReference type="CDD" id="cd13578">
    <property type="entry name" value="PBP2_Bug27"/>
    <property type="match status" value="1"/>
</dbReference>
<protein>
    <submittedName>
        <fullName evidence="3">Tripartite tricarboxylate transporter substrate binding protein</fullName>
    </submittedName>
</protein>
<evidence type="ECO:0000256" key="1">
    <source>
        <dbReference type="ARBA" id="ARBA00006987"/>
    </source>
</evidence>
<feature type="signal peptide" evidence="2">
    <location>
        <begin position="1"/>
        <end position="21"/>
    </location>
</feature>
<name>A0ABT1X7W2_9PROT</name>
<evidence type="ECO:0000313" key="3">
    <source>
        <dbReference type="EMBL" id="MCR0983799.1"/>
    </source>
</evidence>
<dbReference type="PIRSF" id="PIRSF017082">
    <property type="entry name" value="YflP"/>
    <property type="match status" value="1"/>
</dbReference>
<dbReference type="Pfam" id="PF03401">
    <property type="entry name" value="TctC"/>
    <property type="match status" value="1"/>
</dbReference>
<feature type="chain" id="PRO_5046113668" evidence="2">
    <location>
        <begin position="22"/>
        <end position="319"/>
    </location>
</feature>
<evidence type="ECO:0000313" key="4">
    <source>
        <dbReference type="Proteomes" id="UP001524642"/>
    </source>
</evidence>
<organism evidence="3 4">
    <name type="scientific">Roseomonas populi</name>
    <dbReference type="NCBI Taxonomy" id="3121582"/>
    <lineage>
        <taxon>Bacteria</taxon>
        <taxon>Pseudomonadati</taxon>
        <taxon>Pseudomonadota</taxon>
        <taxon>Alphaproteobacteria</taxon>
        <taxon>Acetobacterales</taxon>
        <taxon>Roseomonadaceae</taxon>
        <taxon>Roseomonas</taxon>
    </lineage>
</organism>
<dbReference type="PANTHER" id="PTHR42928:SF5">
    <property type="entry name" value="BLR1237 PROTEIN"/>
    <property type="match status" value="1"/>
</dbReference>
<keyword evidence="2" id="KW-0732">Signal</keyword>
<dbReference type="Gene3D" id="3.40.190.10">
    <property type="entry name" value="Periplasmic binding protein-like II"/>
    <property type="match status" value="1"/>
</dbReference>
<keyword evidence="4" id="KW-1185">Reference proteome</keyword>
<dbReference type="Proteomes" id="UP001524642">
    <property type="component" value="Unassembled WGS sequence"/>
</dbReference>
<dbReference type="EMBL" id="JANJOU010000016">
    <property type="protein sequence ID" value="MCR0983799.1"/>
    <property type="molecule type" value="Genomic_DNA"/>
</dbReference>
<proteinExistence type="inferred from homology"/>
<comment type="caution">
    <text evidence="3">The sequence shown here is derived from an EMBL/GenBank/DDBJ whole genome shotgun (WGS) entry which is preliminary data.</text>
</comment>
<dbReference type="RefSeq" id="WP_257717464.1">
    <property type="nucleotide sequence ID" value="NZ_JANJOU010000016.1"/>
</dbReference>
<dbReference type="InterPro" id="IPR005064">
    <property type="entry name" value="BUG"/>
</dbReference>
<comment type="similarity">
    <text evidence="1">Belongs to the UPF0065 (bug) family.</text>
</comment>
<dbReference type="Gene3D" id="3.40.190.150">
    <property type="entry name" value="Bordetella uptake gene, domain 1"/>
    <property type="match status" value="1"/>
</dbReference>
<reference evidence="3 4" key="1">
    <citation type="submission" date="2022-06" db="EMBL/GenBank/DDBJ databases">
        <title>Roseomonas CN29.</title>
        <authorList>
            <person name="Cheng Y."/>
            <person name="He X."/>
        </authorList>
    </citation>
    <scope>NUCLEOTIDE SEQUENCE [LARGE SCALE GENOMIC DNA]</scope>
    <source>
        <strain evidence="3 4">CN29</strain>
    </source>
</reference>
<gene>
    <name evidence="3" type="ORF">NRP21_17225</name>
</gene>
<sequence length="319" mass="32533">MRRRAAVALLGLTGLSAAAKAQPAPGRSIRLIVPYAPGGGTDILSRLIAAPVGDALGAAVVVENRPGGNSAIGTEAVARATPDGQTIGMIDLAFLVNPSLFSLPYDTLRDFTAISLVATTPLVLMVNPRLGVRTMAELVSHIRANAGKVSFASAGVGTAVHIAGEQLRLALGTDLLHVPYRGGSLPANAVLTGEVTLAFLAQSQAGALATGGQAVAIGITSASRSAALPDVPTMGELGLPTVDAQTINGLIAPAGTPGPILERISTAVADAVKRPDMLKRMAELGCDPAASSPAQFSDWIRAEVAKWREVVRAAKIQPQ</sequence>
<accession>A0ABT1X7W2</accession>
<dbReference type="PANTHER" id="PTHR42928">
    <property type="entry name" value="TRICARBOXYLATE-BINDING PROTEIN"/>
    <property type="match status" value="1"/>
</dbReference>